<dbReference type="KEGG" id="mcol:MCOLE_v1c06950"/>
<accession>A0A2K8P6H1</accession>
<dbReference type="InterPro" id="IPR000150">
    <property type="entry name" value="Cof"/>
</dbReference>
<dbReference type="OrthoDB" id="399929at2"/>
<dbReference type="Pfam" id="PF08282">
    <property type="entry name" value="Hydrolase_3"/>
    <property type="match status" value="1"/>
</dbReference>
<dbReference type="NCBIfam" id="TIGR01484">
    <property type="entry name" value="HAD-SF-IIB"/>
    <property type="match status" value="1"/>
</dbReference>
<gene>
    <name evidence="1" type="ORF">MCOLE_v1c06950</name>
</gene>
<proteinExistence type="predicted"/>
<dbReference type="InterPro" id="IPR006379">
    <property type="entry name" value="HAD-SF_hydro_IIB"/>
</dbReference>
<dbReference type="RefSeq" id="WP_100671522.1">
    <property type="nucleotide sequence ID" value="NZ_CP024968.1"/>
</dbReference>
<dbReference type="GO" id="GO:0000287">
    <property type="term" value="F:magnesium ion binding"/>
    <property type="evidence" value="ECO:0007669"/>
    <property type="project" value="TreeGrafter"/>
</dbReference>
<keyword evidence="2" id="KW-1185">Reference proteome</keyword>
<sequence length="266" mass="31439">MKWLFTDFDGTLRNSRDEKNLITKNDMDFVKKMQKNGNKIIVSTGRPFEHISEHLKENYPDFIPDYYLTNAGAAIYDNKGNELFAKYLPVDLTNEIINFVENNRSEIFSLVYSFKGEENFFYHDHWEEEMSETFMGMKPQNRPFNYIKDKEMICFKMSCKTSTWNTLMKNLKNKRISFSYVSNNLKEITFNEIHNAEVSKGNAIKEMAKIFNIDKKDIIVAGDDNNDLSMFKEFFENSYMVIQEHNVNIRDKAKYVIDKLSDIKID</sequence>
<evidence type="ECO:0000313" key="1">
    <source>
        <dbReference type="EMBL" id="ATZ21205.1"/>
    </source>
</evidence>
<dbReference type="GO" id="GO:0005829">
    <property type="term" value="C:cytosol"/>
    <property type="evidence" value="ECO:0007669"/>
    <property type="project" value="TreeGrafter"/>
</dbReference>
<dbReference type="GO" id="GO:0016791">
    <property type="term" value="F:phosphatase activity"/>
    <property type="evidence" value="ECO:0007669"/>
    <property type="project" value="TreeGrafter"/>
</dbReference>
<dbReference type="InterPro" id="IPR036412">
    <property type="entry name" value="HAD-like_sf"/>
</dbReference>
<dbReference type="PANTHER" id="PTHR10000:SF8">
    <property type="entry name" value="HAD SUPERFAMILY HYDROLASE-LIKE, TYPE 3"/>
    <property type="match status" value="1"/>
</dbReference>
<dbReference type="Gene3D" id="3.40.50.1000">
    <property type="entry name" value="HAD superfamily/HAD-like"/>
    <property type="match status" value="1"/>
</dbReference>
<dbReference type="EMBL" id="CP024968">
    <property type="protein sequence ID" value="ATZ21205.1"/>
    <property type="molecule type" value="Genomic_DNA"/>
</dbReference>
<evidence type="ECO:0008006" key="3">
    <source>
        <dbReference type="Google" id="ProtNLM"/>
    </source>
</evidence>
<dbReference type="PANTHER" id="PTHR10000">
    <property type="entry name" value="PHOSPHOSERINE PHOSPHATASE"/>
    <property type="match status" value="1"/>
</dbReference>
<dbReference type="InterPro" id="IPR023214">
    <property type="entry name" value="HAD_sf"/>
</dbReference>
<protein>
    <recommendedName>
        <fullName evidence="3">HAD superfamily hydrolase</fullName>
    </recommendedName>
</protein>
<reference evidence="1 2" key="1">
    <citation type="submission" date="2017-11" db="EMBL/GenBank/DDBJ databases">
        <title>Genome sequence of Mesoplasma coleopterae BARC 779 (ATCC 49583).</title>
        <authorList>
            <person name="Lo W.-S."/>
            <person name="Kuo C.-H."/>
        </authorList>
    </citation>
    <scope>NUCLEOTIDE SEQUENCE [LARGE SCALE GENOMIC DNA]</scope>
    <source>
        <strain evidence="1 2">BARC 779</strain>
    </source>
</reference>
<dbReference type="Gene3D" id="3.30.1240.10">
    <property type="match status" value="1"/>
</dbReference>
<evidence type="ECO:0000313" key="2">
    <source>
        <dbReference type="Proteomes" id="UP000232221"/>
    </source>
</evidence>
<dbReference type="AlphaFoldDB" id="A0A2K8P6H1"/>
<dbReference type="SUPFAM" id="SSF56784">
    <property type="entry name" value="HAD-like"/>
    <property type="match status" value="1"/>
</dbReference>
<organism evidence="1 2">
    <name type="scientific">Mesoplasma coleopterae</name>
    <dbReference type="NCBI Taxonomy" id="324078"/>
    <lineage>
        <taxon>Bacteria</taxon>
        <taxon>Bacillati</taxon>
        <taxon>Mycoplasmatota</taxon>
        <taxon>Mollicutes</taxon>
        <taxon>Entomoplasmatales</taxon>
        <taxon>Entomoplasmataceae</taxon>
        <taxon>Mesoplasma</taxon>
    </lineage>
</organism>
<name>A0A2K8P6H1_9MOLU</name>
<dbReference type="Proteomes" id="UP000232221">
    <property type="component" value="Chromosome"/>
</dbReference>
<dbReference type="NCBIfam" id="TIGR00099">
    <property type="entry name" value="Cof-subfamily"/>
    <property type="match status" value="1"/>
</dbReference>